<accession>A0A813IGR1</accession>
<comment type="caution">
    <text evidence="4">The sequence shown here is derived from an EMBL/GenBank/DDBJ whole genome shotgun (WGS) entry which is preliminary data.</text>
</comment>
<dbReference type="AlphaFoldDB" id="A0A813IGR1"/>
<protein>
    <recommendedName>
        <fullName evidence="3">RING-type domain-containing protein</fullName>
    </recommendedName>
</protein>
<feature type="transmembrane region" description="Helical" evidence="2">
    <location>
        <begin position="128"/>
        <end position="148"/>
    </location>
</feature>
<evidence type="ECO:0000313" key="5">
    <source>
        <dbReference type="Proteomes" id="UP000626109"/>
    </source>
</evidence>
<dbReference type="Proteomes" id="UP000626109">
    <property type="component" value="Unassembled WGS sequence"/>
</dbReference>
<feature type="non-terminal residue" evidence="4">
    <location>
        <position position="1"/>
    </location>
</feature>
<dbReference type="InterPro" id="IPR001841">
    <property type="entry name" value="Znf_RING"/>
</dbReference>
<name>A0A813IGR1_POLGL</name>
<keyword evidence="1" id="KW-0863">Zinc-finger</keyword>
<feature type="transmembrane region" description="Helical" evidence="2">
    <location>
        <begin position="89"/>
        <end position="108"/>
    </location>
</feature>
<dbReference type="PROSITE" id="PS50089">
    <property type="entry name" value="ZF_RING_2"/>
    <property type="match status" value="1"/>
</dbReference>
<gene>
    <name evidence="4" type="ORF">PGLA2088_LOCUS7272</name>
</gene>
<dbReference type="EMBL" id="CAJNNW010007449">
    <property type="protein sequence ID" value="CAE8649262.1"/>
    <property type="molecule type" value="Genomic_DNA"/>
</dbReference>
<dbReference type="GO" id="GO:0008270">
    <property type="term" value="F:zinc ion binding"/>
    <property type="evidence" value="ECO:0007669"/>
    <property type="project" value="UniProtKB-KW"/>
</dbReference>
<keyword evidence="2" id="KW-0812">Transmembrane</keyword>
<evidence type="ECO:0000313" key="4">
    <source>
        <dbReference type="EMBL" id="CAE8649262.1"/>
    </source>
</evidence>
<evidence type="ECO:0000256" key="2">
    <source>
        <dbReference type="SAM" id="Phobius"/>
    </source>
</evidence>
<dbReference type="InterPro" id="IPR013083">
    <property type="entry name" value="Znf_RING/FYVE/PHD"/>
</dbReference>
<feature type="transmembrane region" description="Helical" evidence="2">
    <location>
        <begin position="154"/>
        <end position="178"/>
    </location>
</feature>
<keyword evidence="2" id="KW-1133">Transmembrane helix</keyword>
<dbReference type="Gene3D" id="3.30.40.10">
    <property type="entry name" value="Zinc/RING finger domain, C3HC4 (zinc finger)"/>
    <property type="match status" value="1"/>
</dbReference>
<feature type="transmembrane region" description="Helical" evidence="2">
    <location>
        <begin position="50"/>
        <end position="69"/>
    </location>
</feature>
<reference evidence="4" key="1">
    <citation type="submission" date="2021-02" db="EMBL/GenBank/DDBJ databases">
        <authorList>
            <person name="Dougan E. K."/>
            <person name="Rhodes N."/>
            <person name="Thang M."/>
            <person name="Chan C."/>
        </authorList>
    </citation>
    <scope>NUCLEOTIDE SEQUENCE</scope>
</reference>
<feature type="domain" description="RING-type" evidence="3">
    <location>
        <begin position="236"/>
        <end position="279"/>
    </location>
</feature>
<evidence type="ECO:0000256" key="1">
    <source>
        <dbReference type="PROSITE-ProRule" id="PRU00175"/>
    </source>
</evidence>
<keyword evidence="2" id="KW-0472">Membrane</keyword>
<organism evidence="4 5">
    <name type="scientific">Polarella glacialis</name>
    <name type="common">Dinoflagellate</name>
    <dbReference type="NCBI Taxonomy" id="89957"/>
    <lineage>
        <taxon>Eukaryota</taxon>
        <taxon>Sar</taxon>
        <taxon>Alveolata</taxon>
        <taxon>Dinophyceae</taxon>
        <taxon>Suessiales</taxon>
        <taxon>Suessiaceae</taxon>
        <taxon>Polarella</taxon>
    </lineage>
</organism>
<evidence type="ECO:0000259" key="3">
    <source>
        <dbReference type="PROSITE" id="PS50089"/>
    </source>
</evidence>
<keyword evidence="1" id="KW-0862">Zinc</keyword>
<keyword evidence="1" id="KW-0479">Metal-binding</keyword>
<sequence length="294" mass="33155">HVCTENLDLRIQEHSVLRLMMSCVPRLLVHPVCIARRTMRWLSTTSGFRVWCRITLVTCWLELTASIALLTVTSQHGDLVNKPGDPSWINVPFCWTMYSSMRICRLAWSSCRNLQEVTRSMWRYEMILSVLPLLILLHLLCQIWSVALGVAREALLISALGELLLAMIAGLCSCFMNFHEPGRPSPRRPPLSALLEVRRSAIEKFIAQSRSFSFQLDAEGPQILGGQGSELHQDMCTICLIDFAHDDLASRLPCRHVYHPACIESWARSMQGPFIGCPLRCEIGRVKTSGAVPI</sequence>
<dbReference type="Pfam" id="PF13639">
    <property type="entry name" value="zf-RING_2"/>
    <property type="match status" value="1"/>
</dbReference>
<proteinExistence type="predicted"/>
<dbReference type="SUPFAM" id="SSF57850">
    <property type="entry name" value="RING/U-box"/>
    <property type="match status" value="1"/>
</dbReference>